<dbReference type="SUPFAM" id="SSF56645">
    <property type="entry name" value="Acyl-CoA dehydrogenase NM domain-like"/>
    <property type="match status" value="1"/>
</dbReference>
<evidence type="ECO:0000256" key="5">
    <source>
        <dbReference type="ARBA" id="ARBA00022827"/>
    </source>
</evidence>
<evidence type="ECO:0000256" key="4">
    <source>
        <dbReference type="ARBA" id="ARBA00022630"/>
    </source>
</evidence>
<gene>
    <name evidence="17" type="ORF">GRF29_8g2791166</name>
</gene>
<sequence>MAYFVSTLAPRYPGDAILGAERAASGLDSAALSRHLLVRDNFLARQERVLNVLRAERLFRKEYVMNLSRPERYHLGLARAKAIRRLGKKHDWDHDDYNMAEYLNDEPSPFFLHMTMFATTIREQGSAAQNKFWMPETLSHDIIGCYAQSELGHGSNVKGLETTATWDPATHEFQIHSPYLTASKWWNGGMGRTATHAIVVAQLLLPRNPHLPASPDAWAADAEDYVSHGPHPFIVQIRHLVSHQPLPGIVVGDIGPKYGYASMDNGYMLFDRVRVPKSAMLSRYAEISNDGTLLRRGHPKMVYGSLTFVRAQIVMHARLVLARAVTVAVRYCAVRRQFGDRDRDRDHDGERHADAPTSSMSCQTEKNDVQGESATSELQVLNYPTVQIRVLPLLATTFALHYTGEYMYSLYHGSRETIEKGDFGPIAALHSASSGLKSLCTTLAADGIETCRRAMGGHGFGGGSGLVGLNADTHPRISKRWTVEMDGRPIPSRRRHGVNISTPSYLSKPTVEGDNWMITQQVAAYLIKKTTYCIDNPTLVPQDPTEELLHTYLRNRTRHIPLTFIAADGSIDDDSIVRIFAWRTAALAYAAYEKRVREKKPWTSLMIQLHNLSHAYSFYILVANFHSALSSSSVMSLFHPTPSVLRTCFRLFSLHTLSQFSTSFLLTDAISREAVETLDGRILELMQELRPHAVKLVDAWAIPDWLLDSALGRYDGKVYEDLFDRAHRQNPLNDTTFNVDWRSDEIVLGSGDGGKHLLAKL</sequence>
<keyword evidence="7" id="KW-0560">Oxidoreductase</keyword>
<evidence type="ECO:0000313" key="18">
    <source>
        <dbReference type="Proteomes" id="UP001280581"/>
    </source>
</evidence>
<evidence type="ECO:0000259" key="14">
    <source>
        <dbReference type="Pfam" id="PF01756"/>
    </source>
</evidence>
<keyword evidence="18" id="KW-1185">Reference proteome</keyword>
<evidence type="ECO:0000256" key="3">
    <source>
        <dbReference type="ARBA" id="ARBA00006288"/>
    </source>
</evidence>
<evidence type="ECO:0000256" key="11">
    <source>
        <dbReference type="PIRSR" id="PIRSR000168-1"/>
    </source>
</evidence>
<dbReference type="Pfam" id="PF01756">
    <property type="entry name" value="ACOX"/>
    <property type="match status" value="1"/>
</dbReference>
<dbReference type="InterPro" id="IPR046373">
    <property type="entry name" value="Acyl-CoA_Oxase/DH_mid-dom_sf"/>
</dbReference>
<dbReference type="InterPro" id="IPR029320">
    <property type="entry name" value="Acyl-CoA_ox_N"/>
</dbReference>
<dbReference type="GO" id="GO:0005504">
    <property type="term" value="F:fatty acid binding"/>
    <property type="evidence" value="ECO:0007669"/>
    <property type="project" value="TreeGrafter"/>
</dbReference>
<reference evidence="17 18" key="1">
    <citation type="submission" date="2021-02" db="EMBL/GenBank/DDBJ databases">
        <title>Genome assembly of Pseudopithomyces chartarum.</title>
        <authorList>
            <person name="Jauregui R."/>
            <person name="Singh J."/>
            <person name="Voisey C."/>
        </authorList>
    </citation>
    <scope>NUCLEOTIDE SEQUENCE [LARGE SCALE GENOMIC DNA]</scope>
    <source>
        <strain evidence="17 18">AGR01</strain>
    </source>
</reference>
<dbReference type="InterPro" id="IPR037069">
    <property type="entry name" value="AcylCoA_DH/ox_N_sf"/>
</dbReference>
<comment type="subcellular location">
    <subcellularLocation>
        <location evidence="2">Peroxisome</location>
    </subcellularLocation>
</comment>
<evidence type="ECO:0000256" key="12">
    <source>
        <dbReference type="PIRSR" id="PIRSR000168-2"/>
    </source>
</evidence>
<evidence type="ECO:0000259" key="16">
    <source>
        <dbReference type="Pfam" id="PF22924"/>
    </source>
</evidence>
<comment type="similarity">
    <text evidence="3 10">Belongs to the acyl-CoA oxidase family.</text>
</comment>
<dbReference type="GO" id="GO:0005777">
    <property type="term" value="C:peroxisome"/>
    <property type="evidence" value="ECO:0007669"/>
    <property type="project" value="UniProtKB-SubCell"/>
</dbReference>
<dbReference type="GO" id="GO:0033540">
    <property type="term" value="P:fatty acid beta-oxidation using acyl-CoA oxidase"/>
    <property type="evidence" value="ECO:0007669"/>
    <property type="project" value="TreeGrafter"/>
</dbReference>
<keyword evidence="6" id="KW-0276">Fatty acid metabolism</keyword>
<dbReference type="AlphaFoldDB" id="A0AAN6M7B7"/>
<dbReference type="Pfam" id="PF14749">
    <property type="entry name" value="Acyl-CoA_ox_N"/>
    <property type="match status" value="1"/>
</dbReference>
<protein>
    <recommendedName>
        <fullName evidence="10">Acyl-coenzyme A oxidase</fullName>
    </recommendedName>
</protein>
<dbReference type="EMBL" id="WVTA01000002">
    <property type="protein sequence ID" value="KAK3216267.1"/>
    <property type="molecule type" value="Genomic_DNA"/>
</dbReference>
<evidence type="ECO:0000256" key="9">
    <source>
        <dbReference type="ARBA" id="ARBA00023140"/>
    </source>
</evidence>
<dbReference type="Gene3D" id="2.40.110.10">
    <property type="entry name" value="Butyryl-CoA Dehydrogenase, subunit A, domain 2"/>
    <property type="match status" value="1"/>
</dbReference>
<dbReference type="GO" id="GO:0055088">
    <property type="term" value="P:lipid homeostasis"/>
    <property type="evidence" value="ECO:0007669"/>
    <property type="project" value="TreeGrafter"/>
</dbReference>
<feature type="active site" description="Proton acceptor" evidence="11">
    <location>
        <position position="512"/>
    </location>
</feature>
<evidence type="ECO:0000313" key="17">
    <source>
        <dbReference type="EMBL" id="KAK3216267.1"/>
    </source>
</evidence>
<comment type="caution">
    <text evidence="17">The sequence shown here is derived from an EMBL/GenBank/DDBJ whole genome shotgun (WGS) entry which is preliminary data.</text>
</comment>
<evidence type="ECO:0000256" key="13">
    <source>
        <dbReference type="SAM" id="MobiDB-lite"/>
    </source>
</evidence>
<dbReference type="InterPro" id="IPR012258">
    <property type="entry name" value="Acyl-CoA_oxidase"/>
</dbReference>
<dbReference type="SUPFAM" id="SSF47203">
    <property type="entry name" value="Acyl-CoA dehydrogenase C-terminal domain-like"/>
    <property type="match status" value="2"/>
</dbReference>
<feature type="region of interest" description="Disordered" evidence="13">
    <location>
        <begin position="341"/>
        <end position="371"/>
    </location>
</feature>
<keyword evidence="9" id="KW-0576">Peroxisome</keyword>
<feature type="domain" description="Acyl-CoA oxidase C-alpha1" evidence="16">
    <location>
        <begin position="303"/>
        <end position="475"/>
    </location>
</feature>
<dbReference type="GO" id="GO:0071949">
    <property type="term" value="F:FAD binding"/>
    <property type="evidence" value="ECO:0007669"/>
    <property type="project" value="InterPro"/>
</dbReference>
<evidence type="ECO:0000259" key="15">
    <source>
        <dbReference type="Pfam" id="PF14749"/>
    </source>
</evidence>
<dbReference type="FunFam" id="2.40.110.10:FF:000003">
    <property type="entry name" value="Acyl-coenzyme A oxidase"/>
    <property type="match status" value="1"/>
</dbReference>
<dbReference type="PANTHER" id="PTHR10909">
    <property type="entry name" value="ELECTRON TRANSPORT OXIDOREDUCTASE"/>
    <property type="match status" value="1"/>
</dbReference>
<evidence type="ECO:0000256" key="8">
    <source>
        <dbReference type="ARBA" id="ARBA00023098"/>
    </source>
</evidence>
<dbReference type="FunFam" id="1.20.140.10:FF:000007">
    <property type="entry name" value="Acyl-coenzyme A oxidase"/>
    <property type="match status" value="1"/>
</dbReference>
<dbReference type="Proteomes" id="UP001280581">
    <property type="component" value="Unassembled WGS sequence"/>
</dbReference>
<dbReference type="GO" id="GO:0003997">
    <property type="term" value="F:acyl-CoA oxidase activity"/>
    <property type="evidence" value="ECO:0007669"/>
    <property type="project" value="InterPro"/>
</dbReference>
<feature type="compositionally biased region" description="Basic and acidic residues" evidence="13">
    <location>
        <begin position="341"/>
        <end position="354"/>
    </location>
</feature>
<feature type="compositionally biased region" description="Polar residues" evidence="13">
    <location>
        <begin position="356"/>
        <end position="371"/>
    </location>
</feature>
<dbReference type="InterPro" id="IPR002655">
    <property type="entry name" value="Acyl-CoA_oxidase_C"/>
</dbReference>
<dbReference type="PIRSF" id="PIRSF000168">
    <property type="entry name" value="Acyl-CoA_oxidase"/>
    <property type="match status" value="1"/>
</dbReference>
<dbReference type="Pfam" id="PF22924">
    <property type="entry name" value="ACOX_C_alpha1"/>
    <property type="match status" value="1"/>
</dbReference>
<evidence type="ECO:0000256" key="1">
    <source>
        <dbReference type="ARBA" id="ARBA00001974"/>
    </source>
</evidence>
<evidence type="ECO:0000256" key="2">
    <source>
        <dbReference type="ARBA" id="ARBA00004275"/>
    </source>
</evidence>
<proteinExistence type="inferred from homology"/>
<evidence type="ECO:0000256" key="6">
    <source>
        <dbReference type="ARBA" id="ARBA00022832"/>
    </source>
</evidence>
<keyword evidence="5 10" id="KW-0274">FAD</keyword>
<evidence type="ECO:0000256" key="10">
    <source>
        <dbReference type="PIRNR" id="PIRNR000168"/>
    </source>
</evidence>
<comment type="cofactor">
    <cofactor evidence="1">
        <name>FAD</name>
        <dbReference type="ChEBI" id="CHEBI:57692"/>
    </cofactor>
</comment>
<dbReference type="Gene3D" id="1.20.140.10">
    <property type="entry name" value="Butyryl-CoA Dehydrogenase, subunit A, domain 3"/>
    <property type="match status" value="2"/>
</dbReference>
<dbReference type="InterPro" id="IPR036250">
    <property type="entry name" value="AcylCo_DH-like_C"/>
</dbReference>
<feature type="domain" description="Acyl-CoA oxidase C-terminal" evidence="14">
    <location>
        <begin position="574"/>
        <end position="741"/>
    </location>
</feature>
<evidence type="ECO:0000256" key="7">
    <source>
        <dbReference type="ARBA" id="ARBA00023002"/>
    </source>
</evidence>
<keyword evidence="8" id="KW-0443">Lipid metabolism</keyword>
<dbReference type="InterPro" id="IPR055060">
    <property type="entry name" value="ACOX_C_alpha1"/>
</dbReference>
<dbReference type="InterPro" id="IPR009100">
    <property type="entry name" value="AcylCoA_DH/oxidase_NM_dom_sf"/>
</dbReference>
<feature type="domain" description="Acyl-coenzyme A oxidase N-terminal" evidence="15">
    <location>
        <begin position="29"/>
        <end position="143"/>
    </location>
</feature>
<name>A0AAN6M7B7_9PLEO</name>
<dbReference type="PANTHER" id="PTHR10909:SF250">
    <property type="entry name" value="PEROXISOMAL ACYL-COENZYME A OXIDASE 1"/>
    <property type="match status" value="1"/>
</dbReference>
<feature type="binding site" evidence="12">
    <location>
        <position position="188"/>
    </location>
    <ligand>
        <name>FAD</name>
        <dbReference type="ChEBI" id="CHEBI:57692"/>
    </ligand>
</feature>
<dbReference type="Gene3D" id="1.10.540.10">
    <property type="entry name" value="Acyl-CoA dehydrogenase/oxidase, N-terminal domain"/>
    <property type="match status" value="1"/>
</dbReference>
<organism evidence="17 18">
    <name type="scientific">Pseudopithomyces chartarum</name>
    <dbReference type="NCBI Taxonomy" id="1892770"/>
    <lineage>
        <taxon>Eukaryota</taxon>
        <taxon>Fungi</taxon>
        <taxon>Dikarya</taxon>
        <taxon>Ascomycota</taxon>
        <taxon>Pezizomycotina</taxon>
        <taxon>Dothideomycetes</taxon>
        <taxon>Pleosporomycetidae</taxon>
        <taxon>Pleosporales</taxon>
        <taxon>Massarineae</taxon>
        <taxon>Didymosphaeriaceae</taxon>
        <taxon>Pseudopithomyces</taxon>
    </lineage>
</organism>
<accession>A0AAN6M7B7</accession>
<keyword evidence="4 10" id="KW-0285">Flavoprotein</keyword>